<dbReference type="RefSeq" id="WP_025055807.1">
    <property type="nucleotide sequence ID" value="NZ_JACIFU010000003.1"/>
</dbReference>
<dbReference type="EMBL" id="JACIFU010000003">
    <property type="protein sequence ID" value="MBB4175098.1"/>
    <property type="molecule type" value="Genomic_DNA"/>
</dbReference>
<proteinExistence type="predicted"/>
<dbReference type="InterPro" id="IPR036465">
    <property type="entry name" value="vWFA_dom_sf"/>
</dbReference>
<organism evidence="3 4">
    <name type="scientific">Sulfitobacter noctilucicola</name>
    <dbReference type="NCBI Taxonomy" id="1342301"/>
    <lineage>
        <taxon>Bacteria</taxon>
        <taxon>Pseudomonadati</taxon>
        <taxon>Pseudomonadota</taxon>
        <taxon>Alphaproteobacteria</taxon>
        <taxon>Rhodobacterales</taxon>
        <taxon>Roseobacteraceae</taxon>
        <taxon>Sulfitobacter</taxon>
    </lineage>
</organism>
<reference evidence="3 4" key="1">
    <citation type="submission" date="2020-08" db="EMBL/GenBank/DDBJ databases">
        <title>Genomic Encyclopedia of Type Strains, Phase IV (KMG-IV): sequencing the most valuable type-strain genomes for metagenomic binning, comparative biology and taxonomic classification.</title>
        <authorList>
            <person name="Goeker M."/>
        </authorList>
    </citation>
    <scope>NUCLEOTIDE SEQUENCE [LARGE SCALE GENOMIC DNA]</scope>
    <source>
        <strain evidence="3 4">DSM 101015</strain>
    </source>
</reference>
<dbReference type="Gene3D" id="3.40.50.410">
    <property type="entry name" value="von Willebrand factor, type A domain"/>
    <property type="match status" value="1"/>
</dbReference>
<evidence type="ECO:0000313" key="3">
    <source>
        <dbReference type="EMBL" id="MBB4175098.1"/>
    </source>
</evidence>
<sequence>MLRLLITAFFIACASAAPAQNNANTILVMDGSGSMWGQIEGVNKIVIARDVVGDLLDTFPSDQNLGLTVYGHRERGNCADIETVVAPGLDTKGQIRDAVNGINPRGKTPMTDAIIAAAKALRYTEERATVILVSDGIETCNPDPCAAARALEEAGIDFTAHVVGFDVTDPQALAQMQCLANETGGQFLTAANASELETALTTVVAEPVYVPQSVQIVGVLTSGGPEIAEPIRWNILPAAGANIDGMGPGFATDLPGGNYDVVGIRESDSAEARLGFEVATSESDQGQRIEVIFPEPQPDPTEVSFRAVIGTENGEVIDTPVFWTITSEAEGTIADEEPANPLPLLLEQGSHTVTAYWAAQETASRPRQFIVTADPREIIVVFEPPAITASVGAPSSAIVGSTIEVTWNGPANVDDYVGIGKVGAGGSARWRNYTRVSEGSPLQLLVPPEPGPHTIAYFDDATQTVLGSATIEVMAADITINAPAEVSVSETFEVSWTGPDYAGDFLGIGMTGNSGSGQWQNFAPTADGNPLRLLAPSLPGDYLIKYFFDQENWAAFEVPIVVKEAKISLTAPDEADVSQMIEVAWTGPNTPGDFIGIGRVGQSGSGQWRNFTPTAEGSPLQLMTPPEPGDYVIKYFLDQGNTPLFEIPITLRAPEVSLNAPASAEVSRMIEVAWTGPDTPGDFIGIGRVGQSGSGQWRNYTSTSEGSPLQLMVPAEPGDYVIKYFLDQGNTPLVETPISVTPTTVTMDVPAVMVGGTIVDIPWTGPNHSGDFIGIGLAGTSGSSQWRSYVPTADGSPAKLRIPTAGGDYEVKYFLDQRNTPALTVPVSVTTPPATLSAPEVAAAGSSIEVAWTGPNYDGDYVGIGQTGGSGSSQWKAYGETANGPVLAIKLPDTPGDYTVKYFVGADRVSIAERALKIE</sequence>
<protein>
    <submittedName>
        <fullName evidence="3">Ca-activated chloride channel family protein</fullName>
    </submittedName>
</protein>
<accession>A0A7W6MAP2</accession>
<feature type="signal peptide" evidence="1">
    <location>
        <begin position="1"/>
        <end position="19"/>
    </location>
</feature>
<evidence type="ECO:0000259" key="2">
    <source>
        <dbReference type="PROSITE" id="PS50234"/>
    </source>
</evidence>
<feature type="domain" description="VWFA" evidence="2">
    <location>
        <begin position="24"/>
        <end position="203"/>
    </location>
</feature>
<evidence type="ECO:0000256" key="1">
    <source>
        <dbReference type="SAM" id="SignalP"/>
    </source>
</evidence>
<feature type="chain" id="PRO_5031095683" evidence="1">
    <location>
        <begin position="20"/>
        <end position="919"/>
    </location>
</feature>
<dbReference type="OrthoDB" id="9783818at2"/>
<dbReference type="SUPFAM" id="SSF53300">
    <property type="entry name" value="vWA-like"/>
    <property type="match status" value="1"/>
</dbReference>
<dbReference type="Proteomes" id="UP000565745">
    <property type="component" value="Unassembled WGS sequence"/>
</dbReference>
<dbReference type="AlphaFoldDB" id="A0A7W6MAP2"/>
<name>A0A7W6MAP2_9RHOB</name>
<keyword evidence="4" id="KW-1185">Reference proteome</keyword>
<keyword evidence="1" id="KW-0732">Signal</keyword>
<dbReference type="PROSITE" id="PS50234">
    <property type="entry name" value="VWFA"/>
    <property type="match status" value="1"/>
</dbReference>
<comment type="caution">
    <text evidence="3">The sequence shown here is derived from an EMBL/GenBank/DDBJ whole genome shotgun (WGS) entry which is preliminary data.</text>
</comment>
<evidence type="ECO:0000313" key="4">
    <source>
        <dbReference type="Proteomes" id="UP000565745"/>
    </source>
</evidence>
<dbReference type="Pfam" id="PF13519">
    <property type="entry name" value="VWA_2"/>
    <property type="match status" value="1"/>
</dbReference>
<dbReference type="InterPro" id="IPR002035">
    <property type="entry name" value="VWF_A"/>
</dbReference>
<dbReference type="SMART" id="SM00327">
    <property type="entry name" value="VWA"/>
    <property type="match status" value="1"/>
</dbReference>
<gene>
    <name evidence="3" type="ORF">GGR93_002886</name>
</gene>